<keyword evidence="2" id="KW-1133">Transmembrane helix</keyword>
<evidence type="ECO:0000313" key="3">
    <source>
        <dbReference type="EMBL" id="RJG26072.1"/>
    </source>
</evidence>
<sequence length="321" mass="35609">MTVIYADLVFGLNLALDWTLLTMTAWMRGLSHSRWKVAAGAGLGTLYALVLFIPAFPLLYTYAGKILISIFMLLIAFGFRNPGYFFKNVAVFYFSAFVLAGGAIGIQYMLQDARLWSLAHRTSEWLSANGNRMQAGMGLVIAALPASYGLFRLVWKWSKRQQQVARQLVTVDIRIGDIRRQMSGLVDTGNHLNDPLSGAPVMVTEARIWEGWLPADWLQQLGTSQSLDMLESVSGVIDVSKLRLLPYRGVNQGMQWMIGFKPDEIRITTETETLLCDRAIIGLDGGVLSRDGAFQAIVHPDLLENGQQMPSEPVPTAHRAS</sequence>
<evidence type="ECO:0000256" key="2">
    <source>
        <dbReference type="SAM" id="Phobius"/>
    </source>
</evidence>
<evidence type="ECO:0000256" key="1">
    <source>
        <dbReference type="PIRSR" id="PIRSR018571-1"/>
    </source>
</evidence>
<feature type="transmembrane region" description="Helical" evidence="2">
    <location>
        <begin position="37"/>
        <end position="56"/>
    </location>
</feature>
<accession>A0A3A3H3J6</accession>
<dbReference type="InterPro" id="IPR005081">
    <property type="entry name" value="SpoIIGA"/>
</dbReference>
<dbReference type="EMBL" id="QYZD01000002">
    <property type="protein sequence ID" value="RJG26072.1"/>
    <property type="molecule type" value="Genomic_DNA"/>
</dbReference>
<keyword evidence="2" id="KW-0812">Transmembrane</keyword>
<dbReference type="GO" id="GO:0004190">
    <property type="term" value="F:aspartic-type endopeptidase activity"/>
    <property type="evidence" value="ECO:0007669"/>
    <property type="project" value="InterPro"/>
</dbReference>
<feature type="transmembrane region" description="Helical" evidence="2">
    <location>
        <begin position="135"/>
        <end position="155"/>
    </location>
</feature>
<dbReference type="RefSeq" id="WP_119791087.1">
    <property type="nucleotide sequence ID" value="NZ_QYZD01000002.1"/>
</dbReference>
<dbReference type="Proteomes" id="UP000266177">
    <property type="component" value="Unassembled WGS sequence"/>
</dbReference>
<comment type="caution">
    <text evidence="3">The sequence shown here is derived from an EMBL/GenBank/DDBJ whole genome shotgun (WGS) entry which is preliminary data.</text>
</comment>
<proteinExistence type="predicted"/>
<feature type="transmembrane region" description="Helical" evidence="2">
    <location>
        <begin position="6"/>
        <end position="25"/>
    </location>
</feature>
<feature type="transmembrane region" description="Helical" evidence="2">
    <location>
        <begin position="62"/>
        <end position="79"/>
    </location>
</feature>
<dbReference type="AlphaFoldDB" id="A0A3A3H3J6"/>
<feature type="active site" evidence="1">
    <location>
        <position position="187"/>
    </location>
</feature>
<organism evidence="3 4">
    <name type="scientific">Paenibacillus thiaminolyticus</name>
    <name type="common">Bacillus thiaminolyticus</name>
    <dbReference type="NCBI Taxonomy" id="49283"/>
    <lineage>
        <taxon>Bacteria</taxon>
        <taxon>Bacillati</taxon>
        <taxon>Bacillota</taxon>
        <taxon>Bacilli</taxon>
        <taxon>Bacillales</taxon>
        <taxon>Paenibacillaceae</taxon>
        <taxon>Paenibacillus</taxon>
    </lineage>
</organism>
<name>A0A3A3H3J6_PANTH</name>
<keyword evidence="2" id="KW-0472">Membrane</keyword>
<reference evidence="3 4" key="1">
    <citation type="submission" date="2018-09" db="EMBL/GenBank/DDBJ databases">
        <title>Paenibacillus SK2017-BO5.</title>
        <authorList>
            <person name="Piskunova J.V."/>
            <person name="Dubiley S.A."/>
            <person name="Severinov K.V."/>
        </authorList>
    </citation>
    <scope>NUCLEOTIDE SEQUENCE [LARGE SCALE GENOMIC DNA]</scope>
    <source>
        <strain evidence="3 4">BO5</strain>
    </source>
</reference>
<protein>
    <submittedName>
        <fullName evidence="3">Sigma-E processing peptidase SpoIIGA</fullName>
    </submittedName>
</protein>
<evidence type="ECO:0000313" key="4">
    <source>
        <dbReference type="Proteomes" id="UP000266177"/>
    </source>
</evidence>
<dbReference type="Pfam" id="PF03419">
    <property type="entry name" value="Peptidase_U4"/>
    <property type="match status" value="1"/>
</dbReference>
<feature type="transmembrane region" description="Helical" evidence="2">
    <location>
        <begin position="91"/>
        <end position="110"/>
    </location>
</feature>
<dbReference type="GO" id="GO:0030436">
    <property type="term" value="P:asexual sporulation"/>
    <property type="evidence" value="ECO:0007669"/>
    <property type="project" value="InterPro"/>
</dbReference>
<gene>
    <name evidence="3" type="ORF">DQX05_04060</name>
</gene>
<dbReference type="OrthoDB" id="2690199at2"/>
<dbReference type="GO" id="GO:0006508">
    <property type="term" value="P:proteolysis"/>
    <property type="evidence" value="ECO:0007669"/>
    <property type="project" value="InterPro"/>
</dbReference>
<dbReference type="PIRSF" id="PIRSF018571">
    <property type="entry name" value="SpoIIGA"/>
    <property type="match status" value="1"/>
</dbReference>